<dbReference type="InterPro" id="IPR003386">
    <property type="entry name" value="LACT/PDAT_acylTrfase"/>
</dbReference>
<dbReference type="PANTHER" id="PTHR31513">
    <property type="entry name" value="EPHRIN TYPE-B RECEPTOR"/>
    <property type="match status" value="1"/>
</dbReference>
<dbReference type="GO" id="GO:0008374">
    <property type="term" value="F:O-acyltransferase activity"/>
    <property type="evidence" value="ECO:0007669"/>
    <property type="project" value="InterPro"/>
</dbReference>
<dbReference type="InterPro" id="IPR029058">
    <property type="entry name" value="AB_hydrolase_fold"/>
</dbReference>
<dbReference type="NCBIfam" id="NF047446">
    <property type="entry name" value="barrel_OmpL47"/>
    <property type="match status" value="1"/>
</dbReference>
<feature type="region of interest" description="Disordered" evidence="1">
    <location>
        <begin position="1418"/>
        <end position="1441"/>
    </location>
</feature>
<reference evidence="2 3" key="1">
    <citation type="journal article" date="2015" name="Nature">
        <title>rRNA introns, odd ribosomes, and small enigmatic genomes across a large radiation of phyla.</title>
        <authorList>
            <person name="Brown C.T."/>
            <person name="Hug L.A."/>
            <person name="Thomas B.C."/>
            <person name="Sharon I."/>
            <person name="Castelle C.J."/>
            <person name="Singh A."/>
            <person name="Wilkins M.J."/>
            <person name="Williams K.H."/>
            <person name="Banfield J.F."/>
        </authorList>
    </citation>
    <scope>NUCLEOTIDE SEQUENCE [LARGE SCALE GENOMIC DNA]</scope>
</reference>
<gene>
    <name evidence="2" type="ORF">UV12_C0001G0076</name>
</gene>
<protein>
    <recommendedName>
        <fullName evidence="4">HYR domain-containing protein</fullName>
    </recommendedName>
</protein>
<evidence type="ECO:0000313" key="2">
    <source>
        <dbReference type="EMBL" id="KKS48381.1"/>
    </source>
</evidence>
<evidence type="ECO:0000313" key="3">
    <source>
        <dbReference type="Proteomes" id="UP000034704"/>
    </source>
</evidence>
<proteinExistence type="predicted"/>
<dbReference type="EMBL" id="LCDG01000001">
    <property type="protein sequence ID" value="KKS48381.1"/>
    <property type="molecule type" value="Genomic_DNA"/>
</dbReference>
<dbReference type="Gene3D" id="3.30.1920.20">
    <property type="match status" value="1"/>
</dbReference>
<dbReference type="STRING" id="1618756.UV12_C0001G0076"/>
<dbReference type="Pfam" id="PF02450">
    <property type="entry name" value="LCAT"/>
    <property type="match status" value="1"/>
</dbReference>
<dbReference type="InterPro" id="IPR058094">
    <property type="entry name" value="Ig-like_OmpL47-like"/>
</dbReference>
<comment type="caution">
    <text evidence="2">The sequence shown here is derived from an EMBL/GenBank/DDBJ whole genome shotgun (WGS) entry which is preliminary data.</text>
</comment>
<dbReference type="Gene3D" id="3.40.50.1820">
    <property type="entry name" value="alpha/beta hydrolase"/>
    <property type="match status" value="1"/>
</dbReference>
<evidence type="ECO:0000256" key="1">
    <source>
        <dbReference type="SAM" id="MobiDB-lite"/>
    </source>
</evidence>
<dbReference type="GO" id="GO:0006629">
    <property type="term" value="P:lipid metabolic process"/>
    <property type="evidence" value="ECO:0007669"/>
    <property type="project" value="InterPro"/>
</dbReference>
<dbReference type="PANTHER" id="PTHR31513:SF2">
    <property type="entry name" value="MRAZ"/>
    <property type="match status" value="1"/>
</dbReference>
<evidence type="ECO:0008006" key="4">
    <source>
        <dbReference type="Google" id="ProtNLM"/>
    </source>
</evidence>
<organism evidence="2 3">
    <name type="scientific">Candidatus Nomurabacteria bacterium GW2011_GWC2_42_20</name>
    <dbReference type="NCBI Taxonomy" id="1618756"/>
    <lineage>
        <taxon>Bacteria</taxon>
        <taxon>Candidatus Nomuraibacteriota</taxon>
    </lineage>
</organism>
<name>A0A0G1BQ64_9BACT</name>
<accession>A0A0G1BQ64</accession>
<dbReference type="Proteomes" id="UP000034704">
    <property type="component" value="Unassembled WGS sequence"/>
</dbReference>
<dbReference type="SUPFAM" id="SSF53474">
    <property type="entry name" value="alpha/beta-Hydrolases"/>
    <property type="match status" value="1"/>
</dbReference>
<sequence length="1591" mass="168137">MAVLLSLFVVLFWGTQTVYALNILDSDLNSNGIIDSTETEVVVTSNKSLQSGEYNFGNLTITNNAVLTLVGDPLSPDQFKGVKINATNISVSFGSRISADGQGYISGPGTSLVPGISVGASYGGSGGGNSATSTYGSAMTPMDLGSGTSGSKGGGSIRLVVSNTLLNNGDISANGQSYRTSGGSIHVTTNILVGTGVFNANGARTYWPNQFAGGGGRIAVHYQQSSFTGSAKANAGVFCLYGCNPAGGAGTVVFFDTVNNDLYTGTSWRFQKNDEPIRLNRIVVSNGSSVTMDEGVAITANELIISGATSLPLSKGSLLTIHKITVDGATIVSSGEETIVADILKLINSAVVTVVPMQTLTLSVPNVTIDTSSRISADAKGDTAGSGFPSSIYAGGSHGGVGLNNTATSTYGSAKQPTTLGSAGGAPHAIGGGAIRLVVSGSLVNNGVISADGNTSSSGGSIYATVADMSGSGTFHANGGALGSGGYFSGPGGGGRVAVYYQTSSFSGAIEALGGCGSYDGWSRVCAGYGTVVIQQSDVPCTINCYSNIMFLPGVMGSRLYDENGQELWVSSDDSLQSTLAMNASGKSINSIYTNDDTHRNHGEIDESGLVDDVYGSNIYESFVNDLRVWKGDNDNGIIHDYAFIPYDWRLSLEDIVNNGATSTPDKLSYADSPASGQYILKQLEALQKSSRTGKVTIVAHSNGGLVTKALIEKLKLDNNPLYNQIDKVIFVAVPQVGTPDAVATLLHGNSLGHGAVMTTARSRELAKNIPTIYNLLPSAQYFNTVEPGFAVDKVVSFENKPSFSSQLSQYGVYVSNENELKGYVLNDDSRSAPVYADTNSPAVGNRTLYDDAQRVHTVLDNWQPASTTKVIQVAGWGAETLAGIDNVEAVSVPALGIFTHTINLRHVVDGDGTVVVPSALWMATSTPGVERWWVNLIRNNAGPTIDRDHRDILEVDNLRNFIKSEIKGSLFSDSSNIVVNATSTLISEGERLHFTLHSPLTLGITDTQGRYTGLDPVTGEIKEEIPSTTYKQYGEVQFLSVPVGLQYTLKLKGYETGTFALDVEKQIGNTVTESTSFQAIPTATSTAVMMDISSVFEVASSTLVIDQNADGVIDASLEAAPSGVTIYDLTAPVTTATPTGTLGLNQYYTSSVTITLISEDTAPLGEVSSGVVITKYSLDSGTTWNTYSTSTPLTIVTEGTTALQYYSVDNNGNTETPKTLTLNIDTVAPTIFASDTSAEQLTIEGTTLTVPATTEDTIDPSPTLTTNVPLTQTFVLGVTSILLTAQDLAGNIATSSIAVTIYSSPTADPDGDGVPNQDDVKPFDATVFANLTIPAEYAFWEKESFDLPFSVAGKGNVTLSLSNTYYKVETSPIKDSVVAIVPATVLTVDGVVTVSFSQDTKELKTYTLTLTTTKGNTKERKSLKEKRDHESDEGRRHDLEKELDFADAPITLSITNTTANKTTSQISVINIYDKQQTAQLQYKYKDTDYSTTLLLKSDDVLKTKKGQPLELTVKVTGIKKDVPFTTNISGNFTILSVVQEEEHKDDDDRKQTKFSLFYPLSTQSTQENITITTTVNGITSTDVVGVKFEE</sequence>